<name>A0AAN8FFJ2_9EURO</name>
<comment type="similarity">
    <text evidence="1">Belongs to the universal ribosomal protein uS17 family.</text>
</comment>
<evidence type="ECO:0000313" key="5">
    <source>
        <dbReference type="EMBL" id="KAK5957596.1"/>
    </source>
</evidence>
<organism evidence="5 6">
    <name type="scientific">Knufia fluminis</name>
    <dbReference type="NCBI Taxonomy" id="191047"/>
    <lineage>
        <taxon>Eukaryota</taxon>
        <taxon>Fungi</taxon>
        <taxon>Dikarya</taxon>
        <taxon>Ascomycota</taxon>
        <taxon>Pezizomycotina</taxon>
        <taxon>Eurotiomycetes</taxon>
        <taxon>Chaetothyriomycetidae</taxon>
        <taxon>Chaetothyriales</taxon>
        <taxon>Trichomeriaceae</taxon>
        <taxon>Knufia</taxon>
    </lineage>
</organism>
<dbReference type="AlphaFoldDB" id="A0AAN8FFJ2"/>
<evidence type="ECO:0000313" key="6">
    <source>
        <dbReference type="Proteomes" id="UP001316803"/>
    </source>
</evidence>
<feature type="region of interest" description="Disordered" evidence="4">
    <location>
        <begin position="70"/>
        <end position="93"/>
    </location>
</feature>
<dbReference type="GO" id="GO:0006412">
    <property type="term" value="P:translation"/>
    <property type="evidence" value="ECO:0007669"/>
    <property type="project" value="InterPro"/>
</dbReference>
<dbReference type="InterPro" id="IPR012340">
    <property type="entry name" value="NA-bd_OB-fold"/>
</dbReference>
<feature type="region of interest" description="Disordered" evidence="4">
    <location>
        <begin position="166"/>
        <end position="189"/>
    </location>
</feature>
<dbReference type="InterPro" id="IPR000266">
    <property type="entry name" value="Ribosomal_uS17"/>
</dbReference>
<comment type="caution">
    <text evidence="5">The sequence shown here is derived from an EMBL/GenBank/DDBJ whole genome shotgun (WGS) entry which is preliminary data.</text>
</comment>
<accession>A0AAN8FFJ2</accession>
<dbReference type="EMBL" id="JAKLMC020000002">
    <property type="protein sequence ID" value="KAK5957596.1"/>
    <property type="molecule type" value="Genomic_DNA"/>
</dbReference>
<evidence type="ECO:0000256" key="1">
    <source>
        <dbReference type="ARBA" id="ARBA00010254"/>
    </source>
</evidence>
<feature type="compositionally biased region" description="Basic and acidic residues" evidence="4">
    <location>
        <begin position="166"/>
        <end position="178"/>
    </location>
</feature>
<feature type="region of interest" description="Disordered" evidence="4">
    <location>
        <begin position="237"/>
        <end position="270"/>
    </location>
</feature>
<evidence type="ECO:0000256" key="3">
    <source>
        <dbReference type="ARBA" id="ARBA00023274"/>
    </source>
</evidence>
<protein>
    <submittedName>
        <fullName evidence="5">Uncharacterized protein</fullName>
    </submittedName>
</protein>
<dbReference type="GO" id="GO:0005840">
    <property type="term" value="C:ribosome"/>
    <property type="evidence" value="ECO:0007669"/>
    <property type="project" value="UniProtKB-KW"/>
</dbReference>
<proteinExistence type="inferred from homology"/>
<keyword evidence="3" id="KW-0687">Ribonucleoprotein</keyword>
<reference evidence="5 6" key="1">
    <citation type="submission" date="2022-12" db="EMBL/GenBank/DDBJ databases">
        <title>Genomic features and morphological characterization of a novel Knufia sp. strain isolated from spacecraft assembly facility.</title>
        <authorList>
            <person name="Teixeira M."/>
            <person name="Chander A.M."/>
            <person name="Stajich J.E."/>
            <person name="Venkateswaran K."/>
        </authorList>
    </citation>
    <scope>NUCLEOTIDE SEQUENCE [LARGE SCALE GENOMIC DNA]</scope>
    <source>
        <strain evidence="5 6">FJI-L2-BK-P2</strain>
    </source>
</reference>
<keyword evidence="6" id="KW-1185">Reference proteome</keyword>
<evidence type="ECO:0000256" key="4">
    <source>
        <dbReference type="SAM" id="MobiDB-lite"/>
    </source>
</evidence>
<gene>
    <name evidence="5" type="ORF">OHC33_000783</name>
</gene>
<evidence type="ECO:0000256" key="2">
    <source>
        <dbReference type="ARBA" id="ARBA00022980"/>
    </source>
</evidence>
<sequence length="270" mass="30554">MSLNMNASLNLSRTCAQHCTRTKPPKQMLNQTRFLTTTRPNLYAQPTSLPTETSSESIAFTDNQPDLLQPLTHRRRPVPSTRPELQSHPPPSYMHIGTVTRTGTMSQTVQITRHHQVWDKFLQKHYTRPLRLKAHDPNPDGYLREGDIVEYGSYTQAEKDTKLAKDRERVERETERLSAQDSSGKAVRRFKRTEETRRKMRGAKVRGVQFVVRRVVTPFGVGLDERMERLSVGSEFGLRQEASSEGGQDSLVRGLGGNLSRKSGRASVAG</sequence>
<dbReference type="GO" id="GO:1990904">
    <property type="term" value="C:ribonucleoprotein complex"/>
    <property type="evidence" value="ECO:0007669"/>
    <property type="project" value="UniProtKB-KW"/>
</dbReference>
<dbReference type="Gene3D" id="2.40.50.140">
    <property type="entry name" value="Nucleic acid-binding proteins"/>
    <property type="match status" value="1"/>
</dbReference>
<dbReference type="Pfam" id="PF00366">
    <property type="entry name" value="Ribosomal_S17"/>
    <property type="match status" value="1"/>
</dbReference>
<dbReference type="GO" id="GO:0003735">
    <property type="term" value="F:structural constituent of ribosome"/>
    <property type="evidence" value="ECO:0007669"/>
    <property type="project" value="InterPro"/>
</dbReference>
<dbReference type="Proteomes" id="UP001316803">
    <property type="component" value="Unassembled WGS sequence"/>
</dbReference>
<keyword evidence="2" id="KW-0689">Ribosomal protein</keyword>
<dbReference type="SUPFAM" id="SSF50249">
    <property type="entry name" value="Nucleic acid-binding proteins"/>
    <property type="match status" value="1"/>
</dbReference>